<dbReference type="PANTHER" id="PTHR47577">
    <property type="entry name" value="THAP DOMAIN-CONTAINING PROTEIN 6"/>
    <property type="match status" value="1"/>
</dbReference>
<feature type="domain" description="Transposable element P transposase-like GTP-binding insertion" evidence="3">
    <location>
        <begin position="342"/>
        <end position="456"/>
    </location>
</feature>
<dbReference type="Pfam" id="PF12017">
    <property type="entry name" value="Tnp_P_element"/>
    <property type="match status" value="1"/>
</dbReference>
<dbReference type="PANTHER" id="PTHR47577:SF2">
    <property type="entry name" value="THAP DOMAIN CONTAINING 9"/>
    <property type="match status" value="1"/>
</dbReference>
<dbReference type="AlphaFoldDB" id="A0A8S1A6Z8"/>
<evidence type="ECO:0000259" key="4">
    <source>
        <dbReference type="Pfam" id="PF21789"/>
    </source>
</evidence>
<evidence type="ECO:0000259" key="2">
    <source>
        <dbReference type="Pfam" id="PF21787"/>
    </source>
</evidence>
<dbReference type="Pfam" id="PF21787">
    <property type="entry name" value="TNP-like_RNaseH_N"/>
    <property type="match status" value="1"/>
</dbReference>
<evidence type="ECO:0000259" key="3">
    <source>
        <dbReference type="Pfam" id="PF21788"/>
    </source>
</evidence>
<dbReference type="Pfam" id="PF21788">
    <property type="entry name" value="TNP-like_GBD"/>
    <property type="match status" value="1"/>
</dbReference>
<dbReference type="Pfam" id="PF21789">
    <property type="entry name" value="TNP-like_RNaseH_C"/>
    <property type="match status" value="1"/>
</dbReference>
<evidence type="ECO:0008006" key="7">
    <source>
        <dbReference type="Google" id="ProtNLM"/>
    </source>
</evidence>
<dbReference type="InterPro" id="IPR048365">
    <property type="entry name" value="TNP-like_RNaseH_N"/>
</dbReference>
<name>A0A8S1A6Z8_ARCPL</name>
<dbReference type="InterPro" id="IPR048366">
    <property type="entry name" value="TNP-like_GBD"/>
</dbReference>
<comment type="caution">
    <text evidence="5">The sequence shown here is derived from an EMBL/GenBank/DDBJ whole genome shotgun (WGS) entry which is preliminary data.</text>
</comment>
<dbReference type="Proteomes" id="UP000494256">
    <property type="component" value="Unassembled WGS sequence"/>
</dbReference>
<sequence length="701" mass="79691">MPSCSIKECGARKNNNHPTLTLHRFPASQILPKTMLDSQPTSSAMVQQESSTSSQKEKIKILTEKCDILQRKVRSLNEKVRRRDQKIARCSEIIKHLKEKKFINTEESLILEECAGPEDFLTRQISKSRGLPLEKKYSEELRKFALTLHFYSPKAYEFIRKNYNTCLPHTRTLSKWYQHIDVEPGFTKEAFDTLNRKVKETVHPVICALTLDEMSIRKCLTWNPMAQKFYGRVDLGHDVNSDSVEEASQCLVLLLTAINGSWKLPIGYFLIVSLTGEQKATLVRTAIQLCQVAGVKVISVTCDGLAGNFSMFTSLGCNVLREQTLTNFKSHDSIVHIFIDPCHAVKLVRNAFGELRVFIDPMGREINYKYLELLLGLQQEKGLHLATKIGKAHIFFQKQKMKVKLATQLFSSSVADALEFCRNQLKLKIFEDCSGTVNFINIMNHVFDVLNSHSIRPPCWKKAMCPQNIGFIRALFESTIEYLKSLKLITGELLVESRRKTGFIGLIINMKSALALYEHLVEDTQILKFVPLYKISQDHLELFFSAIRARGGFNNNPNAVQFRAAYKKLLIRAEIREGGIGNCITLEQINILTCSSKNPVNAINELSQQTDFVEIPEDDSDLYNTYMEYLESTDLDEYTQRVLEYIAGFVTRKLSQTIKCVTCVSLMLGDENPDSLIYQKSRGGLQYASVAVPIPCKKGDR</sequence>
<feature type="domain" description="Transposable element P transposase-like RNase H C-terminal" evidence="4">
    <location>
        <begin position="533"/>
        <end position="567"/>
    </location>
</feature>
<accession>A0A8S1A6Z8</accession>
<dbReference type="OrthoDB" id="2789670at2759"/>
<evidence type="ECO:0000313" key="6">
    <source>
        <dbReference type="Proteomes" id="UP000494256"/>
    </source>
</evidence>
<gene>
    <name evidence="5" type="ORF">APLA_LOCUS9874</name>
</gene>
<protein>
    <recommendedName>
        <fullName evidence="7">DNA transposase THAP9</fullName>
    </recommendedName>
</protein>
<reference evidence="5 6" key="1">
    <citation type="submission" date="2020-04" db="EMBL/GenBank/DDBJ databases">
        <authorList>
            <person name="Wallbank WR R."/>
            <person name="Pardo Diaz C."/>
            <person name="Kozak K."/>
            <person name="Martin S."/>
            <person name="Jiggins C."/>
            <person name="Moest M."/>
            <person name="Warren A I."/>
            <person name="Byers J.R.P. K."/>
            <person name="Montejo-Kovacevich G."/>
            <person name="Yen C E."/>
        </authorList>
    </citation>
    <scope>NUCLEOTIDE SEQUENCE [LARGE SCALE GENOMIC DNA]</scope>
</reference>
<dbReference type="InterPro" id="IPR021896">
    <property type="entry name" value="THAP9-like_HTH"/>
</dbReference>
<feature type="domain" description="Transposable element P transposase-like RNase H" evidence="2">
    <location>
        <begin position="183"/>
        <end position="316"/>
    </location>
</feature>
<evidence type="ECO:0000313" key="5">
    <source>
        <dbReference type="EMBL" id="CAB3242257.1"/>
    </source>
</evidence>
<feature type="domain" description="THAP9-like helix-turn-helix" evidence="1">
    <location>
        <begin position="96"/>
        <end position="176"/>
    </location>
</feature>
<dbReference type="InterPro" id="IPR048367">
    <property type="entry name" value="TNP-like_RNaseH_C"/>
</dbReference>
<organism evidence="5 6">
    <name type="scientific">Arctia plantaginis</name>
    <name type="common">Wood tiger moth</name>
    <name type="synonym">Phalaena plantaginis</name>
    <dbReference type="NCBI Taxonomy" id="874455"/>
    <lineage>
        <taxon>Eukaryota</taxon>
        <taxon>Metazoa</taxon>
        <taxon>Ecdysozoa</taxon>
        <taxon>Arthropoda</taxon>
        <taxon>Hexapoda</taxon>
        <taxon>Insecta</taxon>
        <taxon>Pterygota</taxon>
        <taxon>Neoptera</taxon>
        <taxon>Endopterygota</taxon>
        <taxon>Lepidoptera</taxon>
        <taxon>Glossata</taxon>
        <taxon>Ditrysia</taxon>
        <taxon>Noctuoidea</taxon>
        <taxon>Erebidae</taxon>
        <taxon>Arctiinae</taxon>
        <taxon>Arctia</taxon>
    </lineage>
</organism>
<proteinExistence type="predicted"/>
<dbReference type="EMBL" id="CADEBD010000312">
    <property type="protein sequence ID" value="CAB3242257.1"/>
    <property type="molecule type" value="Genomic_DNA"/>
</dbReference>
<evidence type="ECO:0000259" key="1">
    <source>
        <dbReference type="Pfam" id="PF12017"/>
    </source>
</evidence>